<evidence type="ECO:0000256" key="2">
    <source>
        <dbReference type="ARBA" id="ARBA00023125"/>
    </source>
</evidence>
<evidence type="ECO:0000259" key="6">
    <source>
        <dbReference type="PROSITE" id="PS50048"/>
    </source>
</evidence>
<dbReference type="InterPro" id="IPR036864">
    <property type="entry name" value="Zn2-C6_fun-type_DNA-bd_sf"/>
</dbReference>
<dbReference type="Gene3D" id="4.10.240.10">
    <property type="entry name" value="Zn(2)-C6 fungal-type DNA-binding domain"/>
    <property type="match status" value="1"/>
</dbReference>
<dbReference type="EMBL" id="KV878687">
    <property type="protein sequence ID" value="OJJ70188.1"/>
    <property type="molecule type" value="Genomic_DNA"/>
</dbReference>
<dbReference type="PANTHER" id="PTHR47431">
    <property type="entry name" value="ZN(II)2CYS6 TRANSCRIPTION FACTOR (EUROFUNG)-RELATED"/>
    <property type="match status" value="1"/>
</dbReference>
<dbReference type="PROSITE" id="PS00463">
    <property type="entry name" value="ZN2_CY6_FUNGAL_1"/>
    <property type="match status" value="1"/>
</dbReference>
<keyword evidence="4" id="KW-0539">Nucleus</keyword>
<keyword evidence="2" id="KW-0238">DNA-binding</keyword>
<dbReference type="VEuPathDB" id="FungiDB:ASPBRDRAFT_56898"/>
<dbReference type="GO" id="GO:0009893">
    <property type="term" value="P:positive regulation of metabolic process"/>
    <property type="evidence" value="ECO:0007669"/>
    <property type="project" value="UniProtKB-ARBA"/>
</dbReference>
<dbReference type="SUPFAM" id="SSF57701">
    <property type="entry name" value="Zn2/Cys6 DNA-binding domain"/>
    <property type="match status" value="1"/>
</dbReference>
<feature type="compositionally biased region" description="Polar residues" evidence="5">
    <location>
        <begin position="70"/>
        <end position="81"/>
    </location>
</feature>
<sequence>MPSTFRPVKVACLACRASKIRCDGQNPCANCTIHQQECQYQPSRRGGARRGPVAAEERAMKKAQRLRNATRISDNPFTNDAYTPAPPHTLQTTAATPVSLLSPSPIETGSRPSDTLQGRDSSGFPSSHKGPRTGQEFRETVGHPTRSLRAYRCDQDLINAYYIFIHPYLPLLPPPAVSQYADKPETLSIRLTQANASHLPYWPTTSLGLALAAMLALIPPPGDVHAADDEAAALRRSYADLLARSALDASEESLEPSSNLDLTQGPCSPLHPDVPRQIEPVLALALLSLYECCQRGNAFKMRIRANQALTMAMDLSLHAEKSAATCSDAIRRCWWLTMFLVYHSSILTASAPIITSDDFRITTPYTVIRGCREPWPYLVQAQNLLHRSCAITRQLSNETIHDQGCLPCSFHNEIKHLDSSLLDIATETDRYRCIANCQGTEADAERVLWAISRMLIHTARLLLHRVRAFPDRPLDSLASNNISTSGTSTPLSASRRAEIDTIFPFDEQESMRICIRSALLISRVFRHLPTPNPMYSDTPANGETVLGFGLSSRGSKQSVASPRSLPYMAWCGMQSFYVLSMVLWRVRAALSAGNLSSVYELLDRPSERTVIQDAERLEEELYMGIEALRASMKADGVYEGVGRMVRELEGVYNATVIRDEIAS</sequence>
<evidence type="ECO:0000256" key="4">
    <source>
        <dbReference type="ARBA" id="ARBA00023242"/>
    </source>
</evidence>
<dbReference type="InterPro" id="IPR001138">
    <property type="entry name" value="Zn2Cys6_DnaBD"/>
</dbReference>
<dbReference type="GeneID" id="93580137"/>
<evidence type="ECO:0000313" key="7">
    <source>
        <dbReference type="EMBL" id="OJJ70188.1"/>
    </source>
</evidence>
<evidence type="ECO:0000256" key="1">
    <source>
        <dbReference type="ARBA" id="ARBA00023015"/>
    </source>
</evidence>
<proteinExistence type="predicted"/>
<dbReference type="STRING" id="767769.A0A1L9UEW4"/>
<evidence type="ECO:0000256" key="5">
    <source>
        <dbReference type="SAM" id="MobiDB-lite"/>
    </source>
</evidence>
<dbReference type="GO" id="GO:0008270">
    <property type="term" value="F:zinc ion binding"/>
    <property type="evidence" value="ECO:0007669"/>
    <property type="project" value="InterPro"/>
</dbReference>
<dbReference type="Pfam" id="PF00172">
    <property type="entry name" value="Zn_clus"/>
    <property type="match status" value="1"/>
</dbReference>
<dbReference type="CDD" id="cd12148">
    <property type="entry name" value="fungal_TF_MHR"/>
    <property type="match status" value="1"/>
</dbReference>
<dbReference type="CDD" id="cd00067">
    <property type="entry name" value="GAL4"/>
    <property type="match status" value="1"/>
</dbReference>
<evidence type="ECO:0000313" key="8">
    <source>
        <dbReference type="Proteomes" id="UP000184499"/>
    </source>
</evidence>
<feature type="compositionally biased region" description="Polar residues" evidence="5">
    <location>
        <begin position="89"/>
        <end position="125"/>
    </location>
</feature>
<feature type="region of interest" description="Disordered" evidence="5">
    <location>
        <begin position="66"/>
        <end position="141"/>
    </location>
</feature>
<feature type="domain" description="Zn(2)-C6 fungal-type" evidence="6">
    <location>
        <begin position="11"/>
        <end position="40"/>
    </location>
</feature>
<dbReference type="GO" id="GO:0003677">
    <property type="term" value="F:DNA binding"/>
    <property type="evidence" value="ECO:0007669"/>
    <property type="project" value="UniProtKB-KW"/>
</dbReference>
<dbReference type="OrthoDB" id="2123952at2759"/>
<dbReference type="SMART" id="SM00066">
    <property type="entry name" value="GAL4"/>
    <property type="match status" value="1"/>
</dbReference>
<dbReference type="AlphaFoldDB" id="A0A1L9UEW4"/>
<dbReference type="PANTHER" id="PTHR47431:SF5">
    <property type="entry name" value="ZN(II)2CYS6 TRANSCRIPTION FACTOR (EUROFUNG)"/>
    <property type="match status" value="1"/>
</dbReference>
<evidence type="ECO:0000256" key="3">
    <source>
        <dbReference type="ARBA" id="ARBA00023163"/>
    </source>
</evidence>
<dbReference type="OMA" id="ANCQGTE"/>
<dbReference type="Proteomes" id="UP000184499">
    <property type="component" value="Unassembled WGS sequence"/>
</dbReference>
<gene>
    <name evidence="7" type="ORF">ASPBRDRAFT_56898</name>
</gene>
<name>A0A1L9UEW4_ASPBC</name>
<accession>A0A1L9UEW4</accession>
<reference evidence="8" key="1">
    <citation type="journal article" date="2017" name="Genome Biol.">
        <title>Comparative genomics reveals high biological diversity and specific adaptations in the industrially and medically important fungal genus Aspergillus.</title>
        <authorList>
            <person name="de Vries R.P."/>
            <person name="Riley R."/>
            <person name="Wiebenga A."/>
            <person name="Aguilar-Osorio G."/>
            <person name="Amillis S."/>
            <person name="Uchima C.A."/>
            <person name="Anderluh G."/>
            <person name="Asadollahi M."/>
            <person name="Askin M."/>
            <person name="Barry K."/>
            <person name="Battaglia E."/>
            <person name="Bayram O."/>
            <person name="Benocci T."/>
            <person name="Braus-Stromeyer S.A."/>
            <person name="Caldana C."/>
            <person name="Canovas D."/>
            <person name="Cerqueira G.C."/>
            <person name="Chen F."/>
            <person name="Chen W."/>
            <person name="Choi C."/>
            <person name="Clum A."/>
            <person name="Dos Santos R.A."/>
            <person name="Damasio A.R."/>
            <person name="Diallinas G."/>
            <person name="Emri T."/>
            <person name="Fekete E."/>
            <person name="Flipphi M."/>
            <person name="Freyberg S."/>
            <person name="Gallo A."/>
            <person name="Gournas C."/>
            <person name="Habgood R."/>
            <person name="Hainaut M."/>
            <person name="Harispe M.L."/>
            <person name="Henrissat B."/>
            <person name="Hilden K.S."/>
            <person name="Hope R."/>
            <person name="Hossain A."/>
            <person name="Karabika E."/>
            <person name="Karaffa L."/>
            <person name="Karanyi Z."/>
            <person name="Krasevec N."/>
            <person name="Kuo A."/>
            <person name="Kusch H."/>
            <person name="LaButti K."/>
            <person name="Lagendijk E.L."/>
            <person name="Lapidus A."/>
            <person name="Levasseur A."/>
            <person name="Lindquist E."/>
            <person name="Lipzen A."/>
            <person name="Logrieco A.F."/>
            <person name="MacCabe A."/>
            <person name="Maekelae M.R."/>
            <person name="Malavazi I."/>
            <person name="Melin P."/>
            <person name="Meyer V."/>
            <person name="Mielnichuk N."/>
            <person name="Miskei M."/>
            <person name="Molnar A.P."/>
            <person name="Mule G."/>
            <person name="Ngan C.Y."/>
            <person name="Orejas M."/>
            <person name="Orosz E."/>
            <person name="Ouedraogo J.P."/>
            <person name="Overkamp K.M."/>
            <person name="Park H.-S."/>
            <person name="Perrone G."/>
            <person name="Piumi F."/>
            <person name="Punt P.J."/>
            <person name="Ram A.F."/>
            <person name="Ramon A."/>
            <person name="Rauscher S."/>
            <person name="Record E."/>
            <person name="Riano-Pachon D.M."/>
            <person name="Robert V."/>
            <person name="Roehrig J."/>
            <person name="Ruller R."/>
            <person name="Salamov A."/>
            <person name="Salih N.S."/>
            <person name="Samson R.A."/>
            <person name="Sandor E."/>
            <person name="Sanguinetti M."/>
            <person name="Schuetze T."/>
            <person name="Sepcic K."/>
            <person name="Shelest E."/>
            <person name="Sherlock G."/>
            <person name="Sophianopoulou V."/>
            <person name="Squina F.M."/>
            <person name="Sun H."/>
            <person name="Susca A."/>
            <person name="Todd R.B."/>
            <person name="Tsang A."/>
            <person name="Unkles S.E."/>
            <person name="van de Wiele N."/>
            <person name="van Rossen-Uffink D."/>
            <person name="Oliveira J.V."/>
            <person name="Vesth T.C."/>
            <person name="Visser J."/>
            <person name="Yu J.-H."/>
            <person name="Zhou M."/>
            <person name="Andersen M.R."/>
            <person name="Archer D.B."/>
            <person name="Baker S.E."/>
            <person name="Benoit I."/>
            <person name="Brakhage A.A."/>
            <person name="Braus G.H."/>
            <person name="Fischer R."/>
            <person name="Frisvad J.C."/>
            <person name="Goldman G.H."/>
            <person name="Houbraken J."/>
            <person name="Oakley B."/>
            <person name="Pocsi I."/>
            <person name="Scazzocchio C."/>
            <person name="Seiboth B."/>
            <person name="vanKuyk P.A."/>
            <person name="Wortman J."/>
            <person name="Dyer P.S."/>
            <person name="Grigoriev I.V."/>
        </authorList>
    </citation>
    <scope>NUCLEOTIDE SEQUENCE [LARGE SCALE GENOMIC DNA]</scope>
    <source>
        <strain evidence="8">CBS 101740 / IMI 381727 / IBT 21946</strain>
    </source>
</reference>
<dbReference type="PROSITE" id="PS50048">
    <property type="entry name" value="ZN2_CY6_FUNGAL_2"/>
    <property type="match status" value="1"/>
</dbReference>
<protein>
    <recommendedName>
        <fullName evidence="6">Zn(2)-C6 fungal-type domain-containing protein</fullName>
    </recommendedName>
</protein>
<dbReference type="GO" id="GO:0000981">
    <property type="term" value="F:DNA-binding transcription factor activity, RNA polymerase II-specific"/>
    <property type="evidence" value="ECO:0007669"/>
    <property type="project" value="InterPro"/>
</dbReference>
<organism evidence="7 8">
    <name type="scientific">Aspergillus brasiliensis (strain CBS 101740 / IMI 381727 / IBT 21946)</name>
    <dbReference type="NCBI Taxonomy" id="767769"/>
    <lineage>
        <taxon>Eukaryota</taxon>
        <taxon>Fungi</taxon>
        <taxon>Dikarya</taxon>
        <taxon>Ascomycota</taxon>
        <taxon>Pezizomycotina</taxon>
        <taxon>Eurotiomycetes</taxon>
        <taxon>Eurotiomycetidae</taxon>
        <taxon>Eurotiales</taxon>
        <taxon>Aspergillaceae</taxon>
        <taxon>Aspergillus</taxon>
        <taxon>Aspergillus subgen. Circumdati</taxon>
    </lineage>
</organism>
<dbReference type="RefSeq" id="XP_067477437.1">
    <property type="nucleotide sequence ID" value="XM_067627649.1"/>
</dbReference>
<keyword evidence="3" id="KW-0804">Transcription</keyword>
<keyword evidence="8" id="KW-1185">Reference proteome</keyword>
<keyword evidence="1" id="KW-0805">Transcription regulation</keyword>